<dbReference type="OrthoDB" id="7305308at2759"/>
<dbReference type="CDD" id="cd04301">
    <property type="entry name" value="NAT_SF"/>
    <property type="match status" value="1"/>
</dbReference>
<dbReference type="SUPFAM" id="SSF55729">
    <property type="entry name" value="Acyl-CoA N-acyltransferases (Nat)"/>
    <property type="match status" value="1"/>
</dbReference>
<organism evidence="4 5">
    <name type="scientific">Carnegiea gigantea</name>
    <dbReference type="NCBI Taxonomy" id="171969"/>
    <lineage>
        <taxon>Eukaryota</taxon>
        <taxon>Viridiplantae</taxon>
        <taxon>Streptophyta</taxon>
        <taxon>Embryophyta</taxon>
        <taxon>Tracheophyta</taxon>
        <taxon>Spermatophyta</taxon>
        <taxon>Magnoliopsida</taxon>
        <taxon>eudicotyledons</taxon>
        <taxon>Gunneridae</taxon>
        <taxon>Pentapetalae</taxon>
        <taxon>Caryophyllales</taxon>
        <taxon>Cactineae</taxon>
        <taxon>Cactaceae</taxon>
        <taxon>Cactoideae</taxon>
        <taxon>Echinocereeae</taxon>
        <taxon>Carnegiea</taxon>
    </lineage>
</organism>
<gene>
    <name evidence="4" type="ORF">Cgig2_034087</name>
</gene>
<dbReference type="AlphaFoldDB" id="A0A9Q1QA62"/>
<evidence type="ECO:0000256" key="1">
    <source>
        <dbReference type="ARBA" id="ARBA00022679"/>
    </source>
</evidence>
<dbReference type="InterPro" id="IPR051016">
    <property type="entry name" value="Diverse_Substrate_AcTransf"/>
</dbReference>
<evidence type="ECO:0000256" key="2">
    <source>
        <dbReference type="ARBA" id="ARBA00023315"/>
    </source>
</evidence>
<dbReference type="PROSITE" id="PS51186">
    <property type="entry name" value="GNAT"/>
    <property type="match status" value="1"/>
</dbReference>
<feature type="domain" description="N-acetyltransferase" evidence="3">
    <location>
        <begin position="86"/>
        <end position="252"/>
    </location>
</feature>
<dbReference type="InterPro" id="IPR016181">
    <property type="entry name" value="Acyl_CoA_acyltransferase"/>
</dbReference>
<dbReference type="PANTHER" id="PTHR10545:SF29">
    <property type="entry name" value="GH14572P-RELATED"/>
    <property type="match status" value="1"/>
</dbReference>
<protein>
    <recommendedName>
        <fullName evidence="3">N-acetyltransferase domain-containing protein</fullName>
    </recommendedName>
</protein>
<evidence type="ECO:0000313" key="5">
    <source>
        <dbReference type="Proteomes" id="UP001153076"/>
    </source>
</evidence>
<accession>A0A9Q1QA62</accession>
<evidence type="ECO:0000313" key="4">
    <source>
        <dbReference type="EMBL" id="KAJ8434653.1"/>
    </source>
</evidence>
<dbReference type="FunFam" id="3.40.630.30:FF:000099">
    <property type="entry name" value="probable acetyltransferase NATA1-like"/>
    <property type="match status" value="1"/>
</dbReference>
<dbReference type="EMBL" id="JAKOGI010000461">
    <property type="protein sequence ID" value="KAJ8434653.1"/>
    <property type="molecule type" value="Genomic_DNA"/>
</dbReference>
<dbReference type="GO" id="GO:0008080">
    <property type="term" value="F:N-acetyltransferase activity"/>
    <property type="evidence" value="ECO:0007669"/>
    <property type="project" value="TreeGrafter"/>
</dbReference>
<dbReference type="Gene3D" id="3.40.630.30">
    <property type="match status" value="1"/>
</dbReference>
<dbReference type="Pfam" id="PF00583">
    <property type="entry name" value="Acetyltransf_1"/>
    <property type="match status" value="1"/>
</dbReference>
<sequence length="252" mass="28527">MAWAAVDGPQPPVPVVEPNMDLKEEQLSTIPLYARIRLATKSDVPFIHKLIHQLAVFEKLGHLVQATEASLSSTLFNSPPFQSFTVFLLEVSPTPLPLHHPPTLSFFPPIHKTFNLTHPIDDPDAGDFLPEGPPGPVVAGFVLFFPNYSTFLAKPGFYVEDLYVREVYRKKGFGKLLMKAVATQAVRLGYGRVEWCVLDWNVNAIRFYEMIGADVLPDWRICRLTVLGFSCEKTSSYREFTIETDGRFWQKK</sequence>
<keyword evidence="2" id="KW-0012">Acyltransferase</keyword>
<keyword evidence="1" id="KW-0808">Transferase</keyword>
<name>A0A9Q1QA62_9CARY</name>
<comment type="caution">
    <text evidence="4">The sequence shown here is derived from an EMBL/GenBank/DDBJ whole genome shotgun (WGS) entry which is preliminary data.</text>
</comment>
<evidence type="ECO:0000259" key="3">
    <source>
        <dbReference type="PROSITE" id="PS51186"/>
    </source>
</evidence>
<dbReference type="PANTHER" id="PTHR10545">
    <property type="entry name" value="DIAMINE N-ACETYLTRANSFERASE"/>
    <property type="match status" value="1"/>
</dbReference>
<reference evidence="4" key="1">
    <citation type="submission" date="2022-04" db="EMBL/GenBank/DDBJ databases">
        <title>Carnegiea gigantea Genome sequencing and assembly v2.</title>
        <authorList>
            <person name="Copetti D."/>
            <person name="Sanderson M.J."/>
            <person name="Burquez A."/>
            <person name="Wojciechowski M.F."/>
        </authorList>
    </citation>
    <scope>NUCLEOTIDE SEQUENCE</scope>
    <source>
        <strain evidence="4">SGP5-SGP5p</strain>
        <tissue evidence="4">Aerial part</tissue>
    </source>
</reference>
<dbReference type="InterPro" id="IPR000182">
    <property type="entry name" value="GNAT_dom"/>
</dbReference>
<keyword evidence="5" id="KW-1185">Reference proteome</keyword>
<proteinExistence type="predicted"/>
<dbReference type="Proteomes" id="UP001153076">
    <property type="component" value="Unassembled WGS sequence"/>
</dbReference>